<dbReference type="PROSITE" id="PS00630">
    <property type="entry name" value="IMP_2"/>
    <property type="match status" value="1"/>
</dbReference>
<dbReference type="Gene3D" id="3.30.540.10">
    <property type="entry name" value="Fructose-1,6-Bisphosphatase, subunit A, domain 1"/>
    <property type="match status" value="1"/>
</dbReference>
<dbReference type="Pfam" id="PF00459">
    <property type="entry name" value="Inositol_P"/>
    <property type="match status" value="1"/>
</dbReference>
<comment type="similarity">
    <text evidence="3 7">Belongs to the inositol monophosphatase superfamily.</text>
</comment>
<dbReference type="EC" id="3.1.3.25" evidence="7"/>
<dbReference type="InterPro" id="IPR022337">
    <property type="entry name" value="Inositol_monophosphatase_SuhB"/>
</dbReference>
<keyword evidence="6 7" id="KW-0460">Magnesium</keyword>
<dbReference type="GO" id="GO:0016787">
    <property type="term" value="F:hydrolase activity"/>
    <property type="evidence" value="ECO:0007669"/>
    <property type="project" value="UniProtKB-KW"/>
</dbReference>
<dbReference type="PRINTS" id="PR00377">
    <property type="entry name" value="IMPHPHTASES"/>
</dbReference>
<dbReference type="EMBL" id="JAUJEA010000011">
    <property type="protein sequence ID" value="MDN5204470.1"/>
    <property type="molecule type" value="Genomic_DNA"/>
</dbReference>
<dbReference type="PRINTS" id="PR01959">
    <property type="entry name" value="SBIMPHPHTASE"/>
</dbReference>
<evidence type="ECO:0000256" key="3">
    <source>
        <dbReference type="ARBA" id="ARBA00009759"/>
    </source>
</evidence>
<dbReference type="CDD" id="cd01639">
    <property type="entry name" value="IMPase"/>
    <property type="match status" value="1"/>
</dbReference>
<name>A0ABT8KUM8_9BACT</name>
<dbReference type="PANTHER" id="PTHR20854:SF4">
    <property type="entry name" value="INOSITOL-1-MONOPHOSPHATASE-RELATED"/>
    <property type="match status" value="1"/>
</dbReference>
<evidence type="ECO:0000256" key="2">
    <source>
        <dbReference type="ARBA" id="ARBA00001946"/>
    </source>
</evidence>
<evidence type="ECO:0000313" key="9">
    <source>
        <dbReference type="Proteomes" id="UP001172082"/>
    </source>
</evidence>
<evidence type="ECO:0000256" key="1">
    <source>
        <dbReference type="ARBA" id="ARBA00001033"/>
    </source>
</evidence>
<comment type="cofactor">
    <cofactor evidence="2 7">
        <name>Mg(2+)</name>
        <dbReference type="ChEBI" id="CHEBI:18420"/>
    </cofactor>
</comment>
<dbReference type="PANTHER" id="PTHR20854">
    <property type="entry name" value="INOSITOL MONOPHOSPHATASE"/>
    <property type="match status" value="1"/>
</dbReference>
<gene>
    <name evidence="8" type="ORF">QQ008_23960</name>
</gene>
<sequence>MLIFEEILPKALDLTKSVGKFIRKESLSFDRSHIELKGLNDLVSYVDKKAEEQLVNGLKEVLPEAGFITEEGTSNEQSELYNWIIDPLDGTTNFIHGLPVFSISIALMAKREIVLGIVYEINRDECFYASKGSGAFCNDQKIQVSEVSSLSESLLATGFPYYNFEQMNSYLTILDKFMQKTHGLRRLGSAAVDLAYVACGRFEGFFEYNLNAWDVAAGTLIVSEAGGLVTDFDGGNNYLFGREIIAGNKVQPEMLNVIQAQWKP</sequence>
<dbReference type="Proteomes" id="UP001172082">
    <property type="component" value="Unassembled WGS sequence"/>
</dbReference>
<accession>A0ABT8KUM8</accession>
<comment type="caution">
    <text evidence="8">The sequence shown here is derived from an EMBL/GenBank/DDBJ whole genome shotgun (WGS) entry which is preliminary data.</text>
</comment>
<dbReference type="InterPro" id="IPR033942">
    <property type="entry name" value="IMPase"/>
</dbReference>
<reference evidence="8" key="1">
    <citation type="submission" date="2023-06" db="EMBL/GenBank/DDBJ databases">
        <title>Genomic of Parafulvivirga corallium.</title>
        <authorList>
            <person name="Wang G."/>
        </authorList>
    </citation>
    <scope>NUCLEOTIDE SEQUENCE</scope>
    <source>
        <strain evidence="8">BMA10</strain>
    </source>
</reference>
<comment type="catalytic activity">
    <reaction evidence="1 7">
        <text>a myo-inositol phosphate + H2O = myo-inositol + phosphate</text>
        <dbReference type="Rhea" id="RHEA:24056"/>
        <dbReference type="ChEBI" id="CHEBI:15377"/>
        <dbReference type="ChEBI" id="CHEBI:17268"/>
        <dbReference type="ChEBI" id="CHEBI:43474"/>
        <dbReference type="ChEBI" id="CHEBI:84139"/>
        <dbReference type="EC" id="3.1.3.25"/>
    </reaction>
</comment>
<organism evidence="8 9">
    <name type="scientific">Splendidivirga corallicola</name>
    <dbReference type="NCBI Taxonomy" id="3051826"/>
    <lineage>
        <taxon>Bacteria</taxon>
        <taxon>Pseudomonadati</taxon>
        <taxon>Bacteroidota</taxon>
        <taxon>Cytophagia</taxon>
        <taxon>Cytophagales</taxon>
        <taxon>Splendidivirgaceae</taxon>
        <taxon>Splendidivirga</taxon>
    </lineage>
</organism>
<dbReference type="InterPro" id="IPR020583">
    <property type="entry name" value="Inositol_monoP_metal-BS"/>
</dbReference>
<keyword evidence="9" id="KW-1185">Reference proteome</keyword>
<dbReference type="SUPFAM" id="SSF56655">
    <property type="entry name" value="Carbohydrate phosphatase"/>
    <property type="match status" value="1"/>
</dbReference>
<evidence type="ECO:0000256" key="7">
    <source>
        <dbReference type="RuleBase" id="RU364068"/>
    </source>
</evidence>
<dbReference type="InterPro" id="IPR000760">
    <property type="entry name" value="Inositol_monophosphatase-like"/>
</dbReference>
<dbReference type="PROSITE" id="PS00629">
    <property type="entry name" value="IMP_1"/>
    <property type="match status" value="1"/>
</dbReference>
<evidence type="ECO:0000313" key="8">
    <source>
        <dbReference type="EMBL" id="MDN5204470.1"/>
    </source>
</evidence>
<dbReference type="Gene3D" id="3.40.190.80">
    <property type="match status" value="1"/>
</dbReference>
<dbReference type="RefSeq" id="WP_346754575.1">
    <property type="nucleotide sequence ID" value="NZ_JAUJEA010000011.1"/>
</dbReference>
<keyword evidence="4 7" id="KW-0479">Metal-binding</keyword>
<dbReference type="InterPro" id="IPR020550">
    <property type="entry name" value="Inositol_monophosphatase_CS"/>
</dbReference>
<evidence type="ECO:0000256" key="5">
    <source>
        <dbReference type="ARBA" id="ARBA00022801"/>
    </source>
</evidence>
<evidence type="ECO:0000256" key="4">
    <source>
        <dbReference type="ARBA" id="ARBA00022723"/>
    </source>
</evidence>
<keyword evidence="5 7" id="KW-0378">Hydrolase</keyword>
<evidence type="ECO:0000256" key="6">
    <source>
        <dbReference type="ARBA" id="ARBA00022842"/>
    </source>
</evidence>
<protein>
    <recommendedName>
        <fullName evidence="7">Inositol-1-monophosphatase</fullName>
        <ecNumber evidence="7">3.1.3.25</ecNumber>
    </recommendedName>
</protein>
<proteinExistence type="inferred from homology"/>